<dbReference type="PANTHER" id="PTHR43712">
    <property type="entry name" value="PUTATIVE (AFU_ORTHOLOGUE AFUA_4G14580)-RELATED"/>
    <property type="match status" value="1"/>
</dbReference>
<dbReference type="InterPro" id="IPR016461">
    <property type="entry name" value="COMT-like"/>
</dbReference>
<sequence length="357" mass="38583">MVSASGSAAGLDRRKLHAMMQAYKTTSLVRTGLELGVFDALAEAPLGSGEVARRLGTDARATHILLNALCALELLETVPAAADAGRDETSGEAFRLAAGADELLVSSSPAYFGGMVHVIASDWEWEALRRLPEAVRSGGTVLDVNAETPEYAYWEDFAAYAAAIARPTADVMADTLEPWARGRDELDVLDVACGHGVYGFTMAERHPQARLWGLDWPNVVEVAARHAEELQVSERTRFITGDMFEAPLGGPYDLVTVTNVLHHFSEERATQLLSRVAGVLKPGGRVAIVGFVRDDEHPPEQDPEPHLFSVLMLVWTSLGEVHPASAYEKMLAASGLSHLDQQTVPGLPFHVIIAERA</sequence>
<evidence type="ECO:0000259" key="4">
    <source>
        <dbReference type="Pfam" id="PF00891"/>
    </source>
</evidence>
<proteinExistence type="predicted"/>
<keyword evidence="3" id="KW-0949">S-adenosyl-L-methionine</keyword>
<evidence type="ECO:0000256" key="1">
    <source>
        <dbReference type="ARBA" id="ARBA00022603"/>
    </source>
</evidence>
<feature type="domain" description="O-methyltransferase C-terminal" evidence="4">
    <location>
        <begin position="188"/>
        <end position="336"/>
    </location>
</feature>
<reference evidence="7" key="1">
    <citation type="journal article" date="2019" name="Int. J. Syst. Evol. Microbiol.">
        <title>The Global Catalogue of Microorganisms (GCM) 10K type strain sequencing project: providing services to taxonomists for standard genome sequencing and annotation.</title>
        <authorList>
            <consortium name="The Broad Institute Genomics Platform"/>
            <consortium name="The Broad Institute Genome Sequencing Center for Infectious Disease"/>
            <person name="Wu L."/>
            <person name="Ma J."/>
        </authorList>
    </citation>
    <scope>NUCLEOTIDE SEQUENCE [LARGE SCALE GENOMIC DNA]</scope>
    <source>
        <strain evidence="7">CGMCC 4.7304</strain>
    </source>
</reference>
<dbReference type="Proteomes" id="UP001595858">
    <property type="component" value="Unassembled WGS sequence"/>
</dbReference>
<accession>A0ABV9SKE1</accession>
<keyword evidence="2" id="KW-0808">Transferase</keyword>
<feature type="domain" description="O-methyltransferase dimerisation" evidence="5">
    <location>
        <begin position="20"/>
        <end position="86"/>
    </location>
</feature>
<dbReference type="InterPro" id="IPR036390">
    <property type="entry name" value="WH_DNA-bd_sf"/>
</dbReference>
<evidence type="ECO:0000256" key="3">
    <source>
        <dbReference type="ARBA" id="ARBA00022691"/>
    </source>
</evidence>
<dbReference type="Pfam" id="PF00891">
    <property type="entry name" value="Methyltransf_2"/>
    <property type="match status" value="1"/>
</dbReference>
<keyword evidence="1 6" id="KW-0489">Methyltransferase</keyword>
<dbReference type="PANTHER" id="PTHR43712:SF2">
    <property type="entry name" value="O-METHYLTRANSFERASE CICE"/>
    <property type="match status" value="1"/>
</dbReference>
<dbReference type="InterPro" id="IPR029063">
    <property type="entry name" value="SAM-dependent_MTases_sf"/>
</dbReference>
<dbReference type="InterPro" id="IPR012967">
    <property type="entry name" value="COMT_dimerisation"/>
</dbReference>
<dbReference type="SUPFAM" id="SSF53335">
    <property type="entry name" value="S-adenosyl-L-methionine-dependent methyltransferases"/>
    <property type="match status" value="1"/>
</dbReference>
<comment type="caution">
    <text evidence="6">The sequence shown here is derived from an EMBL/GenBank/DDBJ whole genome shotgun (WGS) entry which is preliminary data.</text>
</comment>
<dbReference type="RefSeq" id="WP_344144224.1">
    <property type="nucleotide sequence ID" value="NZ_BAAAQI010000009.1"/>
</dbReference>
<dbReference type="PROSITE" id="PS51683">
    <property type="entry name" value="SAM_OMT_II"/>
    <property type="match status" value="1"/>
</dbReference>
<dbReference type="Pfam" id="PF08100">
    <property type="entry name" value="Dimerisation"/>
    <property type="match status" value="1"/>
</dbReference>
<dbReference type="PIRSF" id="PIRSF005739">
    <property type="entry name" value="O-mtase"/>
    <property type="match status" value="1"/>
</dbReference>
<dbReference type="InterPro" id="IPR036388">
    <property type="entry name" value="WH-like_DNA-bd_sf"/>
</dbReference>
<dbReference type="SUPFAM" id="SSF46785">
    <property type="entry name" value="Winged helix' DNA-binding domain"/>
    <property type="match status" value="1"/>
</dbReference>
<dbReference type="InterPro" id="IPR001077">
    <property type="entry name" value="COMT_C"/>
</dbReference>
<evidence type="ECO:0000259" key="5">
    <source>
        <dbReference type="Pfam" id="PF08100"/>
    </source>
</evidence>
<evidence type="ECO:0000256" key="2">
    <source>
        <dbReference type="ARBA" id="ARBA00022679"/>
    </source>
</evidence>
<dbReference type="Gene3D" id="1.10.10.10">
    <property type="entry name" value="Winged helix-like DNA-binding domain superfamily/Winged helix DNA-binding domain"/>
    <property type="match status" value="1"/>
</dbReference>
<evidence type="ECO:0000313" key="7">
    <source>
        <dbReference type="Proteomes" id="UP001595858"/>
    </source>
</evidence>
<dbReference type="EMBL" id="JBHSIY010000002">
    <property type="protein sequence ID" value="MFC4865357.1"/>
    <property type="molecule type" value="Genomic_DNA"/>
</dbReference>
<name>A0ABV9SKE1_9ACTN</name>
<organism evidence="6 7">
    <name type="scientific">Streptomonospora arabica</name>
    <dbReference type="NCBI Taxonomy" id="412417"/>
    <lineage>
        <taxon>Bacteria</taxon>
        <taxon>Bacillati</taxon>
        <taxon>Actinomycetota</taxon>
        <taxon>Actinomycetes</taxon>
        <taxon>Streptosporangiales</taxon>
        <taxon>Nocardiopsidaceae</taxon>
        <taxon>Streptomonospora</taxon>
    </lineage>
</organism>
<dbReference type="CDD" id="cd02440">
    <property type="entry name" value="AdoMet_MTases"/>
    <property type="match status" value="1"/>
</dbReference>
<evidence type="ECO:0000313" key="6">
    <source>
        <dbReference type="EMBL" id="MFC4865357.1"/>
    </source>
</evidence>
<protein>
    <submittedName>
        <fullName evidence="6">Methyltransferase</fullName>
    </submittedName>
</protein>
<dbReference type="Gene3D" id="3.40.50.150">
    <property type="entry name" value="Vaccinia Virus protein VP39"/>
    <property type="match status" value="1"/>
</dbReference>
<keyword evidence="7" id="KW-1185">Reference proteome</keyword>
<gene>
    <name evidence="6" type="ORF">ACFPCZ_01815</name>
</gene>
<dbReference type="GO" id="GO:0008168">
    <property type="term" value="F:methyltransferase activity"/>
    <property type="evidence" value="ECO:0007669"/>
    <property type="project" value="UniProtKB-KW"/>
</dbReference>
<dbReference type="GO" id="GO:0032259">
    <property type="term" value="P:methylation"/>
    <property type="evidence" value="ECO:0007669"/>
    <property type="project" value="UniProtKB-KW"/>
</dbReference>